<evidence type="ECO:0000313" key="1">
    <source>
        <dbReference type="EMBL" id="MBP2115100.1"/>
    </source>
</evidence>
<sequence length="228" mass="25518">MNPSLIDAITKSPLRTSFYHFTRAVNLPAMAALDAIYSSAVLSPAHAAGERRTAAHRVSYAGQAAILNAHLRITPEAMAPGTTAEEFRRCLDRHVFLWPTWRDCLAMAAMYSRREPGEAFAVLKLDARRVLADHYTRIRLSKYDSGSSPRFPHRMSYRKSCAMLLPLTEFMSSTGQAIPVKPSEIKEVLAQDKLAPLSQYLQTVFCSQPLLVPEIWQPMCQPLLLSPM</sequence>
<keyword evidence="2" id="KW-1185">Reference proteome</keyword>
<evidence type="ECO:0000313" key="2">
    <source>
        <dbReference type="Proteomes" id="UP000773462"/>
    </source>
</evidence>
<dbReference type="EMBL" id="JAGGLV010000023">
    <property type="protein sequence ID" value="MBP2115100.1"/>
    <property type="molecule type" value="Genomic_DNA"/>
</dbReference>
<accession>A0ABS4NYE5</accession>
<protein>
    <submittedName>
        <fullName evidence="1">Uncharacterized protein</fullName>
    </submittedName>
</protein>
<dbReference type="RefSeq" id="WP_209877988.1">
    <property type="nucleotide sequence ID" value="NZ_JAGGLV010000023.1"/>
</dbReference>
<dbReference type="Pfam" id="PF22531">
    <property type="entry name" value="DUF7002"/>
    <property type="match status" value="1"/>
</dbReference>
<name>A0ABS4NYE5_9BACL</name>
<organism evidence="1 2">
    <name type="scientific">Paenibacillus silagei</name>
    <dbReference type="NCBI Taxonomy" id="1670801"/>
    <lineage>
        <taxon>Bacteria</taxon>
        <taxon>Bacillati</taxon>
        <taxon>Bacillota</taxon>
        <taxon>Bacilli</taxon>
        <taxon>Bacillales</taxon>
        <taxon>Paenibacillaceae</taxon>
        <taxon>Paenibacillus</taxon>
    </lineage>
</organism>
<comment type="caution">
    <text evidence="1">The sequence shown here is derived from an EMBL/GenBank/DDBJ whole genome shotgun (WGS) entry which is preliminary data.</text>
</comment>
<gene>
    <name evidence="1" type="ORF">J2Z70_005285</name>
</gene>
<reference evidence="1 2" key="1">
    <citation type="submission" date="2021-03" db="EMBL/GenBank/DDBJ databases">
        <title>Genomic Encyclopedia of Type Strains, Phase IV (KMG-IV): sequencing the most valuable type-strain genomes for metagenomic binning, comparative biology and taxonomic classification.</title>
        <authorList>
            <person name="Goeker M."/>
        </authorList>
    </citation>
    <scope>NUCLEOTIDE SEQUENCE [LARGE SCALE GENOMIC DNA]</scope>
    <source>
        <strain evidence="1 2">DSM 101953</strain>
    </source>
</reference>
<dbReference type="Proteomes" id="UP000773462">
    <property type="component" value="Unassembled WGS sequence"/>
</dbReference>
<dbReference type="InterPro" id="IPR054271">
    <property type="entry name" value="DUF7002"/>
</dbReference>
<proteinExistence type="predicted"/>